<reference evidence="2" key="1">
    <citation type="journal article" date="2015" name="Int. J. Syst. Evol. Microbiol.">
        <title>Rhizobium alvei sp. nov., isolated from a freshwater river.</title>
        <authorList>
            <person name="Sheu S.Y."/>
            <person name="Huang H.W."/>
            <person name="Young C.C."/>
            <person name="Chen W.M."/>
        </authorList>
    </citation>
    <scope>NUCLEOTIDE SEQUENCE</scope>
    <source>
        <strain evidence="2">TNR-22</strain>
    </source>
</reference>
<feature type="transmembrane region" description="Helical" evidence="1">
    <location>
        <begin position="189"/>
        <end position="207"/>
    </location>
</feature>
<feature type="transmembrane region" description="Helical" evidence="1">
    <location>
        <begin position="370"/>
        <end position="391"/>
    </location>
</feature>
<keyword evidence="1" id="KW-0812">Transmembrane</keyword>
<keyword evidence="3" id="KW-1185">Reference proteome</keyword>
<evidence type="ECO:0000313" key="2">
    <source>
        <dbReference type="EMBL" id="MDO6966889.1"/>
    </source>
</evidence>
<accession>A0ABT8YT29</accession>
<organism evidence="2 3">
    <name type="scientific">Rhizobium alvei</name>
    <dbReference type="NCBI Taxonomy" id="1132659"/>
    <lineage>
        <taxon>Bacteria</taxon>
        <taxon>Pseudomonadati</taxon>
        <taxon>Pseudomonadota</taxon>
        <taxon>Alphaproteobacteria</taxon>
        <taxon>Hyphomicrobiales</taxon>
        <taxon>Rhizobiaceae</taxon>
        <taxon>Rhizobium/Agrobacterium group</taxon>
        <taxon>Rhizobium</taxon>
    </lineage>
</organism>
<dbReference type="RefSeq" id="WP_304378818.1">
    <property type="nucleotide sequence ID" value="NZ_JAUOZU010000023.1"/>
</dbReference>
<dbReference type="Proteomes" id="UP001174932">
    <property type="component" value="Unassembled WGS sequence"/>
</dbReference>
<feature type="transmembrane region" description="Helical" evidence="1">
    <location>
        <begin position="73"/>
        <end position="90"/>
    </location>
</feature>
<feature type="transmembrane region" description="Helical" evidence="1">
    <location>
        <begin position="253"/>
        <end position="269"/>
    </location>
</feature>
<proteinExistence type="predicted"/>
<sequence length="408" mass="43558">MSAPIAPSRRRPGGIPRGLSATGSVLFSYGFRPFFLAGALWAVLAMTFWISTLSGLLQIGGSYGAFAWHAHEMLFGFSAAIVAGFLLTAVPNWTGRLPVSGPPLMVLFLLWFAGRLVLVEPDAIGLLPSMIIDSLFLPVMQIVCVREIIAGRKWGDLKVVGGLGALALANILFHVQTVLFGNAADAERLALAALTMMIVIVGGRMIPSFTRNWLKKTGRTDFPVPYNQFDVLCILSTVPALGLFVLLPDSLTTAGFSMAAALLNLIRLLRWRGWNTAGEPLLLVLHIAYGFIPAGLIAIAASALTLSDANATLHVLTVGTIASMMLAVMTRATRGHTGRELSASPVTCLSYVAIFLCAVIRPAAGLLPEHAMMIYSAAAALWIGAFALYLIEYGPMLVLRRKPAARTG</sequence>
<feature type="transmembrane region" description="Helical" evidence="1">
    <location>
        <begin position="341"/>
        <end position="364"/>
    </location>
</feature>
<protein>
    <submittedName>
        <fullName evidence="2">NnrS family protein</fullName>
    </submittedName>
</protein>
<evidence type="ECO:0000313" key="3">
    <source>
        <dbReference type="Proteomes" id="UP001174932"/>
    </source>
</evidence>
<feature type="transmembrane region" description="Helical" evidence="1">
    <location>
        <begin position="157"/>
        <end position="177"/>
    </location>
</feature>
<name>A0ABT8YT29_9HYPH</name>
<gene>
    <name evidence="2" type="ORF">Q4481_23285</name>
</gene>
<feature type="transmembrane region" description="Helical" evidence="1">
    <location>
        <begin position="311"/>
        <end position="329"/>
    </location>
</feature>
<feature type="transmembrane region" description="Helical" evidence="1">
    <location>
        <begin position="97"/>
        <end position="118"/>
    </location>
</feature>
<dbReference type="Pfam" id="PF05940">
    <property type="entry name" value="NnrS"/>
    <property type="match status" value="1"/>
</dbReference>
<keyword evidence="1" id="KW-1133">Transmembrane helix</keyword>
<comment type="caution">
    <text evidence="2">The sequence shown here is derived from an EMBL/GenBank/DDBJ whole genome shotgun (WGS) entry which is preliminary data.</text>
</comment>
<reference evidence="2" key="2">
    <citation type="submission" date="2023-07" db="EMBL/GenBank/DDBJ databases">
        <authorList>
            <person name="Shen H."/>
        </authorList>
    </citation>
    <scope>NUCLEOTIDE SEQUENCE</scope>
    <source>
        <strain evidence="2">TNR-22</strain>
    </source>
</reference>
<keyword evidence="1" id="KW-0472">Membrane</keyword>
<feature type="transmembrane region" description="Helical" evidence="1">
    <location>
        <begin position="281"/>
        <end position="305"/>
    </location>
</feature>
<feature type="transmembrane region" description="Helical" evidence="1">
    <location>
        <begin position="124"/>
        <end position="145"/>
    </location>
</feature>
<feature type="transmembrane region" description="Helical" evidence="1">
    <location>
        <begin position="34"/>
        <end position="53"/>
    </location>
</feature>
<dbReference type="EMBL" id="JAUOZU010000023">
    <property type="protein sequence ID" value="MDO6966889.1"/>
    <property type="molecule type" value="Genomic_DNA"/>
</dbReference>
<feature type="transmembrane region" description="Helical" evidence="1">
    <location>
        <begin position="228"/>
        <end position="247"/>
    </location>
</feature>
<dbReference type="InterPro" id="IPR010266">
    <property type="entry name" value="NnrS"/>
</dbReference>
<evidence type="ECO:0000256" key="1">
    <source>
        <dbReference type="SAM" id="Phobius"/>
    </source>
</evidence>